<sequence length="146" mass="16351">MSRHPGDASTIAKCSSTAVSSTSSSCSPMIFLSFLSSFSNTGPPHYRVTRRRQRLSEPNRSIPHQRPEMGRPSLPVKVPTVHVIRDLSLRCADRLIRRPHSESRRAVDVPRHAARTHYAHAHPLHYCMVVSTDLGLSCIPRIRTHG</sequence>
<evidence type="ECO:0000313" key="2">
    <source>
        <dbReference type="EMBL" id="PBK80012.1"/>
    </source>
</evidence>
<dbReference type="PROSITE" id="PS51257">
    <property type="entry name" value="PROKAR_LIPOPROTEIN"/>
    <property type="match status" value="1"/>
</dbReference>
<dbReference type="AlphaFoldDB" id="A0A2H3CLD8"/>
<gene>
    <name evidence="2" type="ORF">ARMGADRAFT_96158</name>
</gene>
<dbReference type="InParanoid" id="A0A2H3CLD8"/>
<dbReference type="Proteomes" id="UP000217790">
    <property type="component" value="Unassembled WGS sequence"/>
</dbReference>
<keyword evidence="3" id="KW-1185">Reference proteome</keyword>
<feature type="compositionally biased region" description="Low complexity" evidence="1">
    <location>
        <begin position="14"/>
        <end position="24"/>
    </location>
</feature>
<reference evidence="3" key="1">
    <citation type="journal article" date="2017" name="Nat. Ecol. Evol.">
        <title>Genome expansion and lineage-specific genetic innovations in the forest pathogenic fungi Armillaria.</title>
        <authorList>
            <person name="Sipos G."/>
            <person name="Prasanna A.N."/>
            <person name="Walter M.C."/>
            <person name="O'Connor E."/>
            <person name="Balint B."/>
            <person name="Krizsan K."/>
            <person name="Kiss B."/>
            <person name="Hess J."/>
            <person name="Varga T."/>
            <person name="Slot J."/>
            <person name="Riley R."/>
            <person name="Boka B."/>
            <person name="Rigling D."/>
            <person name="Barry K."/>
            <person name="Lee J."/>
            <person name="Mihaltcheva S."/>
            <person name="LaButti K."/>
            <person name="Lipzen A."/>
            <person name="Waldron R."/>
            <person name="Moloney N.M."/>
            <person name="Sperisen C."/>
            <person name="Kredics L."/>
            <person name="Vagvoelgyi C."/>
            <person name="Patrignani A."/>
            <person name="Fitzpatrick D."/>
            <person name="Nagy I."/>
            <person name="Doyle S."/>
            <person name="Anderson J.B."/>
            <person name="Grigoriev I.V."/>
            <person name="Gueldener U."/>
            <person name="Muensterkoetter M."/>
            <person name="Nagy L.G."/>
        </authorList>
    </citation>
    <scope>NUCLEOTIDE SEQUENCE [LARGE SCALE GENOMIC DNA]</scope>
    <source>
        <strain evidence="3">Ar21-2</strain>
    </source>
</reference>
<evidence type="ECO:0000313" key="3">
    <source>
        <dbReference type="Proteomes" id="UP000217790"/>
    </source>
</evidence>
<name>A0A2H3CLD8_ARMGA</name>
<organism evidence="2 3">
    <name type="scientific">Armillaria gallica</name>
    <name type="common">Bulbous honey fungus</name>
    <name type="synonym">Armillaria bulbosa</name>
    <dbReference type="NCBI Taxonomy" id="47427"/>
    <lineage>
        <taxon>Eukaryota</taxon>
        <taxon>Fungi</taxon>
        <taxon>Dikarya</taxon>
        <taxon>Basidiomycota</taxon>
        <taxon>Agaricomycotina</taxon>
        <taxon>Agaricomycetes</taxon>
        <taxon>Agaricomycetidae</taxon>
        <taxon>Agaricales</taxon>
        <taxon>Marasmiineae</taxon>
        <taxon>Physalacriaceae</taxon>
        <taxon>Armillaria</taxon>
    </lineage>
</organism>
<proteinExistence type="predicted"/>
<protein>
    <submittedName>
        <fullName evidence="2">Uncharacterized protein</fullName>
    </submittedName>
</protein>
<dbReference type="EMBL" id="KZ293755">
    <property type="protein sequence ID" value="PBK80012.1"/>
    <property type="molecule type" value="Genomic_DNA"/>
</dbReference>
<feature type="region of interest" description="Disordered" evidence="1">
    <location>
        <begin position="1"/>
        <end position="24"/>
    </location>
</feature>
<feature type="region of interest" description="Disordered" evidence="1">
    <location>
        <begin position="43"/>
        <end position="74"/>
    </location>
</feature>
<evidence type="ECO:0000256" key="1">
    <source>
        <dbReference type="SAM" id="MobiDB-lite"/>
    </source>
</evidence>
<accession>A0A2H3CLD8</accession>